<dbReference type="PANTHER" id="PTHR38025">
    <property type="entry name" value="TRP OPERON REPRESSOR"/>
    <property type="match status" value="1"/>
</dbReference>
<dbReference type="InterPro" id="IPR010921">
    <property type="entry name" value="Trp_repressor/repl_initiator"/>
</dbReference>
<reference evidence="8 9" key="1">
    <citation type="journal article" date="2016" name="Nat. Commun.">
        <title>Thousands of microbial genomes shed light on interconnected biogeochemical processes in an aquifer system.</title>
        <authorList>
            <person name="Anantharaman K."/>
            <person name="Brown C.T."/>
            <person name="Hug L.A."/>
            <person name="Sharon I."/>
            <person name="Castelle C.J."/>
            <person name="Probst A.J."/>
            <person name="Thomas B.C."/>
            <person name="Singh A."/>
            <person name="Wilkins M.J."/>
            <person name="Karaoz U."/>
            <person name="Brodie E.L."/>
            <person name="Williams K.H."/>
            <person name="Hubbard S.S."/>
            <person name="Banfield J.F."/>
        </authorList>
    </citation>
    <scope>NUCLEOTIDE SEQUENCE [LARGE SCALE GENOMIC DNA]</scope>
</reference>
<comment type="similarity">
    <text evidence="2">Belongs to the TrpR family.</text>
</comment>
<keyword evidence="4" id="KW-0678">Repressor</keyword>
<dbReference type="GO" id="GO:0043565">
    <property type="term" value="F:sequence-specific DNA binding"/>
    <property type="evidence" value="ECO:0007669"/>
    <property type="project" value="InterPro"/>
</dbReference>
<dbReference type="PANTHER" id="PTHR38025:SF1">
    <property type="entry name" value="TRP OPERON REPRESSOR"/>
    <property type="match status" value="1"/>
</dbReference>
<evidence type="ECO:0000313" key="8">
    <source>
        <dbReference type="EMBL" id="OGM11892.1"/>
    </source>
</evidence>
<dbReference type="Pfam" id="PF01371">
    <property type="entry name" value="Trp_repressor"/>
    <property type="match status" value="1"/>
</dbReference>
<comment type="subcellular location">
    <subcellularLocation>
        <location evidence="1">Cytoplasm</location>
    </subcellularLocation>
</comment>
<evidence type="ECO:0000256" key="2">
    <source>
        <dbReference type="ARBA" id="ARBA00007027"/>
    </source>
</evidence>
<keyword evidence="6" id="KW-0238">DNA-binding</keyword>
<proteinExistence type="inferred from homology"/>
<dbReference type="Gene3D" id="1.10.1270.10">
    <property type="entry name" value="TrpR-like"/>
    <property type="match status" value="1"/>
</dbReference>
<evidence type="ECO:0000256" key="3">
    <source>
        <dbReference type="ARBA" id="ARBA00022490"/>
    </source>
</evidence>
<sequence>MPPVSKRLVPSEIEKRIYEIYIKSFGKVSKRQDVIPFLTDLFTPTERIMIAKRLAIAFLLIRGDYNQRGIARSLKVSTNTVVRINNVLKTQGDGYRKVIDKLLRDEEFKVLLNDLYEIVIPCPPKGANWCEWKKTRRERKDRLRSFS</sequence>
<dbReference type="GO" id="GO:0003700">
    <property type="term" value="F:DNA-binding transcription factor activity"/>
    <property type="evidence" value="ECO:0007669"/>
    <property type="project" value="InterPro"/>
</dbReference>
<dbReference type="InterPro" id="IPR000831">
    <property type="entry name" value="Trp_repress"/>
</dbReference>
<evidence type="ECO:0000256" key="4">
    <source>
        <dbReference type="ARBA" id="ARBA00022491"/>
    </source>
</evidence>
<dbReference type="InterPro" id="IPR013335">
    <property type="entry name" value="Trp_repress_bac"/>
</dbReference>
<evidence type="ECO:0000313" key="9">
    <source>
        <dbReference type="Proteomes" id="UP000177053"/>
    </source>
</evidence>
<dbReference type="Proteomes" id="UP000177053">
    <property type="component" value="Unassembled WGS sequence"/>
</dbReference>
<organism evidence="8 9">
    <name type="scientific">Candidatus Woesebacteria bacterium RBG_16_34_12</name>
    <dbReference type="NCBI Taxonomy" id="1802480"/>
    <lineage>
        <taxon>Bacteria</taxon>
        <taxon>Candidatus Woeseibacteriota</taxon>
    </lineage>
</organism>
<accession>A0A1F7XA42</accession>
<keyword evidence="3" id="KW-0963">Cytoplasm</keyword>
<protein>
    <submittedName>
        <fullName evidence="8">Uncharacterized protein</fullName>
    </submittedName>
</protein>
<dbReference type="SUPFAM" id="SSF48295">
    <property type="entry name" value="TrpR-like"/>
    <property type="match status" value="1"/>
</dbReference>
<name>A0A1F7XA42_9BACT</name>
<evidence type="ECO:0000256" key="5">
    <source>
        <dbReference type="ARBA" id="ARBA00023015"/>
    </source>
</evidence>
<dbReference type="GO" id="GO:0005737">
    <property type="term" value="C:cytoplasm"/>
    <property type="evidence" value="ECO:0007669"/>
    <property type="project" value="UniProtKB-SubCell"/>
</dbReference>
<keyword evidence="5" id="KW-0805">Transcription regulation</keyword>
<gene>
    <name evidence="8" type="ORF">A2Z22_01520</name>
</gene>
<dbReference type="EMBL" id="MGFS01000007">
    <property type="protein sequence ID" value="OGM11892.1"/>
    <property type="molecule type" value="Genomic_DNA"/>
</dbReference>
<dbReference type="AlphaFoldDB" id="A0A1F7XA42"/>
<comment type="caution">
    <text evidence="8">The sequence shown here is derived from an EMBL/GenBank/DDBJ whole genome shotgun (WGS) entry which is preliminary data.</text>
</comment>
<dbReference type="InterPro" id="IPR038116">
    <property type="entry name" value="TrpR-like_sf"/>
</dbReference>
<evidence type="ECO:0000256" key="7">
    <source>
        <dbReference type="ARBA" id="ARBA00023163"/>
    </source>
</evidence>
<evidence type="ECO:0000256" key="1">
    <source>
        <dbReference type="ARBA" id="ARBA00004496"/>
    </source>
</evidence>
<evidence type="ECO:0000256" key="6">
    <source>
        <dbReference type="ARBA" id="ARBA00023125"/>
    </source>
</evidence>
<keyword evidence="7" id="KW-0804">Transcription</keyword>